<accession>A0A1S3DLD5</accession>
<proteinExistence type="predicted"/>
<dbReference type="AlphaFoldDB" id="A0A1S3DLD5"/>
<organism evidence="2 3">
    <name type="scientific">Diaphorina citri</name>
    <name type="common">Asian citrus psyllid</name>
    <dbReference type="NCBI Taxonomy" id="121845"/>
    <lineage>
        <taxon>Eukaryota</taxon>
        <taxon>Metazoa</taxon>
        <taxon>Ecdysozoa</taxon>
        <taxon>Arthropoda</taxon>
        <taxon>Hexapoda</taxon>
        <taxon>Insecta</taxon>
        <taxon>Pterygota</taxon>
        <taxon>Neoptera</taxon>
        <taxon>Paraneoptera</taxon>
        <taxon>Hemiptera</taxon>
        <taxon>Sternorrhyncha</taxon>
        <taxon>Psylloidea</taxon>
        <taxon>Psyllidae</taxon>
        <taxon>Diaphorininae</taxon>
        <taxon>Diaphorina</taxon>
    </lineage>
</organism>
<dbReference type="PaxDb" id="121845-A0A1S3DLD5"/>
<name>A0A1S3DLD5_DIACI</name>
<dbReference type="GeneID" id="103520909"/>
<dbReference type="Proteomes" id="UP000079169">
    <property type="component" value="Unplaced"/>
</dbReference>
<keyword evidence="2" id="KW-1185">Reference proteome</keyword>
<reference evidence="3" key="1">
    <citation type="submission" date="2025-08" db="UniProtKB">
        <authorList>
            <consortium name="RefSeq"/>
        </authorList>
    </citation>
    <scope>IDENTIFICATION</scope>
</reference>
<protein>
    <submittedName>
        <fullName evidence="3">Uncharacterized protein LOC103520909</fullName>
    </submittedName>
</protein>
<evidence type="ECO:0000313" key="3">
    <source>
        <dbReference type="RefSeq" id="XP_008484230.2"/>
    </source>
</evidence>
<sequence length="536" mass="61586">MQGISVTLDNQKNTSVTKIKTTLGRETISKFTPRQVILNKTRERMSHSSGTTESDTSSETIDSANDKEGNNLKPTPKKRRERSFRDVLSLIQNTLLSLKVENGATPLSDSKTRKKLRVESPFIKTHVSCENETNSSSDSQLKKTQNNKPVALSETKQMQCSASLNNQRKVTVLPNTQYDLRENIMVTYVTNNLTTSKTCNTKGEMCTMKIQHRELGLTESKLTNDPLPDTSSPTNLFSKRKYRENQARNLYQDMENDGTSKYSNITNNTVHYTIPGLSKTYEDVNKNYNTPYTKMNTSTDSLNSALDTILPGDTSRRNVEPSNSELEVTQSAEETSRFILNIDYLTSEEKALMELKQSKKETIFHREKAHSGYDRLFLLRSNTIQFFQYVQAVCQYNSNYDINPIDERVFYSQIRTLRSPSAYELESKFYTSMLGRFEFYKFIKYISLNYVVPKMFSNQFKNVIFTSLLDKNSNCANYIIRNLDLSVYETHFSRLPSTPLNKSPKVDLIHLNEKGFELLKNCLTQAITQIRRESNF</sequence>
<evidence type="ECO:0000256" key="1">
    <source>
        <dbReference type="SAM" id="MobiDB-lite"/>
    </source>
</evidence>
<feature type="region of interest" description="Disordered" evidence="1">
    <location>
        <begin position="34"/>
        <end position="84"/>
    </location>
</feature>
<feature type="region of interest" description="Disordered" evidence="1">
    <location>
        <begin position="128"/>
        <end position="152"/>
    </location>
</feature>
<dbReference type="RefSeq" id="XP_008484230.2">
    <property type="nucleotide sequence ID" value="XM_008486008.2"/>
</dbReference>
<feature type="compositionally biased region" description="Low complexity" evidence="1">
    <location>
        <begin position="47"/>
        <end position="63"/>
    </location>
</feature>
<dbReference type="KEGG" id="dci:103520909"/>
<gene>
    <name evidence="3" type="primary">LOC103520909</name>
</gene>
<evidence type="ECO:0000313" key="2">
    <source>
        <dbReference type="Proteomes" id="UP000079169"/>
    </source>
</evidence>